<keyword evidence="10" id="KW-0238">DNA-binding</keyword>
<dbReference type="SMART" id="SM00490">
    <property type="entry name" value="HELICc"/>
    <property type="match status" value="1"/>
</dbReference>
<dbReference type="SMART" id="SM00487">
    <property type="entry name" value="DEXDc"/>
    <property type="match status" value="1"/>
</dbReference>
<accession>U5EYL0</accession>
<evidence type="ECO:0000256" key="9">
    <source>
        <dbReference type="ARBA" id="ARBA00023015"/>
    </source>
</evidence>
<dbReference type="GO" id="GO:0004386">
    <property type="term" value="F:helicase activity"/>
    <property type="evidence" value="ECO:0007669"/>
    <property type="project" value="UniProtKB-KW"/>
</dbReference>
<dbReference type="AlphaFoldDB" id="U5EYL0"/>
<dbReference type="PROSITE" id="PS51192">
    <property type="entry name" value="HELICASE_ATP_BIND_1"/>
    <property type="match status" value="1"/>
</dbReference>
<feature type="domain" description="Helicase C-terminal" evidence="18">
    <location>
        <begin position="912"/>
        <end position="1073"/>
    </location>
</feature>
<dbReference type="GO" id="GO:0003677">
    <property type="term" value="F:DNA binding"/>
    <property type="evidence" value="ECO:0007669"/>
    <property type="project" value="UniProtKB-KW"/>
</dbReference>
<evidence type="ECO:0000256" key="13">
    <source>
        <dbReference type="ARBA" id="ARBA00070113"/>
    </source>
</evidence>
<dbReference type="GO" id="GO:0005634">
    <property type="term" value="C:nucleus"/>
    <property type="evidence" value="ECO:0007669"/>
    <property type="project" value="UniProtKB-SubCell"/>
</dbReference>
<comment type="subcellular location">
    <subcellularLocation>
        <location evidence="1">Nucleus</location>
    </subcellularLocation>
</comment>
<evidence type="ECO:0000256" key="12">
    <source>
        <dbReference type="ARBA" id="ARBA00023242"/>
    </source>
</evidence>
<dbReference type="InterPro" id="IPR027417">
    <property type="entry name" value="P-loop_NTPase"/>
</dbReference>
<dbReference type="InterPro" id="IPR001650">
    <property type="entry name" value="Helicase_C-like"/>
</dbReference>
<keyword evidence="9" id="KW-0805">Transcription regulation</keyword>
<dbReference type="InterPro" id="IPR000330">
    <property type="entry name" value="SNF2_N"/>
</dbReference>
<dbReference type="Pfam" id="PF00271">
    <property type="entry name" value="Helicase_C"/>
    <property type="match status" value="1"/>
</dbReference>
<dbReference type="SUPFAM" id="SSF52540">
    <property type="entry name" value="P-loop containing nucleoside triphosphate hydrolases"/>
    <property type="match status" value="2"/>
</dbReference>
<feature type="compositionally biased region" description="Polar residues" evidence="16">
    <location>
        <begin position="133"/>
        <end position="178"/>
    </location>
</feature>
<feature type="compositionally biased region" description="Acidic residues" evidence="16">
    <location>
        <begin position="52"/>
        <end position="69"/>
    </location>
</feature>
<evidence type="ECO:0000256" key="3">
    <source>
        <dbReference type="ARBA" id="ARBA00022472"/>
    </source>
</evidence>
<evidence type="ECO:0000256" key="4">
    <source>
        <dbReference type="ARBA" id="ARBA00022553"/>
    </source>
</evidence>
<keyword evidence="3" id="KW-0806">Transcription termination</keyword>
<evidence type="ECO:0000256" key="11">
    <source>
        <dbReference type="ARBA" id="ARBA00023163"/>
    </source>
</evidence>
<organism evidence="19">
    <name type="scientific">Corethrella appendiculata</name>
    <dbReference type="NCBI Taxonomy" id="1370023"/>
    <lineage>
        <taxon>Eukaryota</taxon>
        <taxon>Metazoa</taxon>
        <taxon>Ecdysozoa</taxon>
        <taxon>Arthropoda</taxon>
        <taxon>Hexapoda</taxon>
        <taxon>Insecta</taxon>
        <taxon>Pterygota</taxon>
        <taxon>Neoptera</taxon>
        <taxon>Endopterygota</taxon>
        <taxon>Diptera</taxon>
        <taxon>Nematocera</taxon>
        <taxon>Culicoidea</taxon>
        <taxon>Chaoboridae</taxon>
        <taxon>Corethrella</taxon>
    </lineage>
</organism>
<dbReference type="GO" id="GO:0005524">
    <property type="term" value="F:ATP binding"/>
    <property type="evidence" value="ECO:0007669"/>
    <property type="project" value="UniProtKB-KW"/>
</dbReference>
<feature type="compositionally biased region" description="Acidic residues" evidence="16">
    <location>
        <begin position="1"/>
        <end position="11"/>
    </location>
</feature>
<protein>
    <recommendedName>
        <fullName evidence="13">Transcription termination factor 2</fullName>
    </recommendedName>
    <alternativeName>
        <fullName evidence="15">RNA polymerase II termination factor</fullName>
    </alternativeName>
    <alternativeName>
        <fullName evidence="14">Transcription release factor 2</fullName>
    </alternativeName>
</protein>
<dbReference type="EMBL" id="GANO01000287">
    <property type="protein sequence ID" value="JAB59584.1"/>
    <property type="molecule type" value="mRNA"/>
</dbReference>
<evidence type="ECO:0000256" key="7">
    <source>
        <dbReference type="ARBA" id="ARBA00022806"/>
    </source>
</evidence>
<keyword evidence="4" id="KW-0597">Phosphoprotein</keyword>
<keyword evidence="12" id="KW-0539">Nucleus</keyword>
<dbReference type="Gene3D" id="3.40.50.10810">
    <property type="entry name" value="Tandem AAA-ATPase domain"/>
    <property type="match status" value="1"/>
</dbReference>
<evidence type="ECO:0000259" key="17">
    <source>
        <dbReference type="PROSITE" id="PS51192"/>
    </source>
</evidence>
<dbReference type="PROSITE" id="PS51194">
    <property type="entry name" value="HELICASE_CTER"/>
    <property type="match status" value="1"/>
</dbReference>
<comment type="similarity">
    <text evidence="2">Belongs to the SNF2/RAD54 helicase family.</text>
</comment>
<dbReference type="CDD" id="cd18793">
    <property type="entry name" value="SF2_C_SNF"/>
    <property type="match status" value="1"/>
</dbReference>
<sequence>IPESETDEEYEAEIKSVKSKRLSRRFLPEESDEEEDELKTLNETNGNKETVDSESENVEHEETDEEEFEERAFSPRTRMSMTGIRPDDLTSEDDDDESDDEDDVLRPSTKKQIRQIISSDEEDEVEGHRESITSKLSSTHNESSIIQEKSPNVSTRKSIGQKLSSTHNETSLLQQQSPNISVRKSIGEKLSSTLKETSFDQKPETSFSKNQSLRFSIDHKPSSTIIPDTKNLADNSNASSVVLAEKSESIILLSESDDDDNEEPVVPSKPATLQPKITVKSFAREVKKVSRSFFDSKVNEIADLKTKVTNLQKLDSRSHLLPDKGAALRSKTDSMKEQIRILSIDLQKFEIDDSLNLKNELQKSITNSINTSDSIKLVDKSSDDDLVEIVAVSEPSNDVKNNNSNVSGNLSNRINSTWDELKKVNDIQPIYTGKQGLATFESQKANTLQTLSQMHKTLEDCPTENDLAEQPKQLVKVDLMQHQLYGLQWMKWRESKMPRGGILADDMGLGKTLSMISLVLSKIDEEEDDDDGDDDEDEDEPVEIDENWKVNGRKDLYQGGTLIIAPASLIKQWEGEIKNRVKRNFLEVCVHHGTNREYKPRRLAKFDVVITTYQIVARELKDDAAIFGVKWNRVILDEAHIVRNHKTASSIAVCKLKSKYRWALTGTPIQNKEDDFYALLKFLRCRPFDDFTHYKRWIGTKSAGGQMRLNAIVASIMLRRTKALLQEKAIISLPKKEFQQIDIELHTNEMNVYQIVLMYSKNMFEQFLQQRAEKNALNSYYYSQVDNAKERDAQIGRMAAHFKRVHIGEASENVQAHQILTLLLRLRQICCHPGLIHSMLKEDEGDDLNALGGISTDVGKTEQLDILSQLSNMKISDVESIGEDQMDIASSKLLVTSNPVFDLSKPSSKVSKILETIDEICKTNDKAVIVSQWTSYLEIIESHLQNRRIRYCQLNGKVQVKFRNDIVVEFNRENAGPKIMLLSLTAGGVGLNLTGANHLLMIDLHWNPQLEAQAQDRIFRVGQKKTVHIYKFVTSHTIEEKIKILQEKKLAAADTVLTGSKGVNSKLSMDDLKSLFDL</sequence>
<evidence type="ECO:0000256" key="6">
    <source>
        <dbReference type="ARBA" id="ARBA00022801"/>
    </source>
</evidence>
<evidence type="ECO:0000256" key="16">
    <source>
        <dbReference type="SAM" id="MobiDB-lite"/>
    </source>
</evidence>
<proteinExistence type="evidence at transcript level"/>
<evidence type="ECO:0000256" key="2">
    <source>
        <dbReference type="ARBA" id="ARBA00007025"/>
    </source>
</evidence>
<dbReference type="Gene3D" id="3.40.50.300">
    <property type="entry name" value="P-loop containing nucleotide triphosphate hydrolases"/>
    <property type="match status" value="1"/>
</dbReference>
<dbReference type="InterPro" id="IPR038718">
    <property type="entry name" value="SNF2-like_sf"/>
</dbReference>
<evidence type="ECO:0000256" key="1">
    <source>
        <dbReference type="ARBA" id="ARBA00004123"/>
    </source>
</evidence>
<evidence type="ECO:0000256" key="10">
    <source>
        <dbReference type="ARBA" id="ARBA00023125"/>
    </source>
</evidence>
<feature type="region of interest" description="Disordered" evidence="16">
    <location>
        <begin position="524"/>
        <end position="545"/>
    </location>
</feature>
<evidence type="ECO:0000259" key="18">
    <source>
        <dbReference type="PROSITE" id="PS51194"/>
    </source>
</evidence>
<dbReference type="GO" id="GO:0006281">
    <property type="term" value="P:DNA repair"/>
    <property type="evidence" value="ECO:0007669"/>
    <property type="project" value="TreeGrafter"/>
</dbReference>
<evidence type="ECO:0000256" key="8">
    <source>
        <dbReference type="ARBA" id="ARBA00022840"/>
    </source>
</evidence>
<keyword evidence="8" id="KW-0067">ATP-binding</keyword>
<dbReference type="GO" id="GO:0016787">
    <property type="term" value="F:hydrolase activity"/>
    <property type="evidence" value="ECO:0007669"/>
    <property type="project" value="UniProtKB-KW"/>
</dbReference>
<evidence type="ECO:0000256" key="5">
    <source>
        <dbReference type="ARBA" id="ARBA00022741"/>
    </source>
</evidence>
<evidence type="ECO:0000256" key="15">
    <source>
        <dbReference type="ARBA" id="ARBA00082628"/>
    </source>
</evidence>
<dbReference type="InterPro" id="IPR049730">
    <property type="entry name" value="SNF2/RAD54-like_C"/>
</dbReference>
<feature type="domain" description="Helicase ATP-binding" evidence="17">
    <location>
        <begin position="492"/>
        <end position="686"/>
    </location>
</feature>
<dbReference type="FunFam" id="3.40.50.10810:FF:000043">
    <property type="entry name" value="Transcription termination factor 2"/>
    <property type="match status" value="1"/>
</dbReference>
<evidence type="ECO:0000256" key="14">
    <source>
        <dbReference type="ARBA" id="ARBA00079067"/>
    </source>
</evidence>
<dbReference type="InterPro" id="IPR050628">
    <property type="entry name" value="SNF2_RAD54_helicase_TF"/>
</dbReference>
<reference evidence="19" key="1">
    <citation type="journal article" date="2014" name="Insect Biochem. Mol. Biol.">
        <title>An insight into the sialome of the frog biting fly, Corethrella appendiculata.</title>
        <authorList>
            <person name="Ribeiro J.M.C."/>
            <person name="Chagas A.C."/>
            <person name="Pham V.M."/>
            <person name="Lounibos L.P."/>
            <person name="Calvo E."/>
        </authorList>
    </citation>
    <scope>NUCLEOTIDE SEQUENCE</scope>
    <source>
        <tissue evidence="19">Salivary glands</tissue>
    </source>
</reference>
<dbReference type="GO" id="GO:0006353">
    <property type="term" value="P:DNA-templated transcription termination"/>
    <property type="evidence" value="ECO:0007669"/>
    <property type="project" value="UniProtKB-KW"/>
</dbReference>
<feature type="non-terminal residue" evidence="19">
    <location>
        <position position="1"/>
    </location>
</feature>
<keyword evidence="11" id="KW-0804">Transcription</keyword>
<dbReference type="PANTHER" id="PTHR45626">
    <property type="entry name" value="TRANSCRIPTION TERMINATION FACTOR 2-RELATED"/>
    <property type="match status" value="1"/>
</dbReference>
<keyword evidence="7" id="KW-0347">Helicase</keyword>
<dbReference type="Pfam" id="PF00176">
    <property type="entry name" value="SNF2-rel_dom"/>
    <property type="match status" value="1"/>
</dbReference>
<keyword evidence="5" id="KW-0547">Nucleotide-binding</keyword>
<dbReference type="InterPro" id="IPR014001">
    <property type="entry name" value="Helicase_ATP-bd"/>
</dbReference>
<keyword evidence="6" id="KW-0378">Hydrolase</keyword>
<evidence type="ECO:0000313" key="19">
    <source>
        <dbReference type="EMBL" id="JAB59584.1"/>
    </source>
</evidence>
<dbReference type="PANTHER" id="PTHR45626:SF50">
    <property type="entry name" value="TRANSCRIPTION TERMINATION FACTOR 2"/>
    <property type="match status" value="1"/>
</dbReference>
<dbReference type="GO" id="GO:0005737">
    <property type="term" value="C:cytoplasm"/>
    <property type="evidence" value="ECO:0007669"/>
    <property type="project" value="UniProtKB-ARBA"/>
</dbReference>
<feature type="compositionally biased region" description="Acidic residues" evidence="16">
    <location>
        <begin position="89"/>
        <end position="103"/>
    </location>
</feature>
<feature type="region of interest" description="Disordered" evidence="16">
    <location>
        <begin position="1"/>
        <end position="178"/>
    </location>
</feature>
<name>U5EYL0_9DIPT</name>
<dbReference type="GO" id="GO:0008094">
    <property type="term" value="F:ATP-dependent activity, acting on DNA"/>
    <property type="evidence" value="ECO:0007669"/>
    <property type="project" value="UniProtKB-ARBA"/>
</dbReference>